<evidence type="ECO:0000313" key="2">
    <source>
        <dbReference type="EMBL" id="MVM35027.1"/>
    </source>
</evidence>
<keyword evidence="1" id="KW-0472">Membrane</keyword>
<keyword evidence="1" id="KW-0812">Transmembrane</keyword>
<protein>
    <submittedName>
        <fullName evidence="2">Uncharacterized protein</fullName>
    </submittedName>
</protein>
<dbReference type="AlphaFoldDB" id="A0A7K1SMM4"/>
<organism evidence="2 3">
    <name type="scientific">Spirosoma arboris</name>
    <dbReference type="NCBI Taxonomy" id="2682092"/>
    <lineage>
        <taxon>Bacteria</taxon>
        <taxon>Pseudomonadati</taxon>
        <taxon>Bacteroidota</taxon>
        <taxon>Cytophagia</taxon>
        <taxon>Cytophagales</taxon>
        <taxon>Cytophagaceae</taxon>
        <taxon>Spirosoma</taxon>
    </lineage>
</organism>
<dbReference type="Proteomes" id="UP000436006">
    <property type="component" value="Unassembled WGS sequence"/>
</dbReference>
<dbReference type="EMBL" id="WPIN01000020">
    <property type="protein sequence ID" value="MVM35027.1"/>
    <property type="molecule type" value="Genomic_DNA"/>
</dbReference>
<gene>
    <name evidence="2" type="ORF">GO755_33685</name>
</gene>
<keyword evidence="1" id="KW-1133">Transmembrane helix</keyword>
<sequence length="118" mass="13602">MTIQFSQQEIEEIRRYFTEIDSGETPKQLHELHQEFPEWNTVFLLLRKLLAYGIYSGLQTGQEISYKELQTKTQKPETMLANVYAYFGIFDILLAAYTAHGAISPTLNQELKPSQKAA</sequence>
<feature type="transmembrane region" description="Helical" evidence="1">
    <location>
        <begin position="83"/>
        <end position="103"/>
    </location>
</feature>
<keyword evidence="3" id="KW-1185">Reference proteome</keyword>
<evidence type="ECO:0000256" key="1">
    <source>
        <dbReference type="SAM" id="Phobius"/>
    </source>
</evidence>
<proteinExistence type="predicted"/>
<reference evidence="2 3" key="1">
    <citation type="submission" date="2019-12" db="EMBL/GenBank/DDBJ databases">
        <title>Spirosoma sp. HMF4905 genome sequencing and assembly.</title>
        <authorList>
            <person name="Kang H."/>
            <person name="Cha I."/>
            <person name="Kim H."/>
            <person name="Joh K."/>
        </authorList>
    </citation>
    <scope>NUCLEOTIDE SEQUENCE [LARGE SCALE GENOMIC DNA]</scope>
    <source>
        <strain evidence="2 3">HMF4905</strain>
    </source>
</reference>
<comment type="caution">
    <text evidence="2">The sequence shown here is derived from an EMBL/GenBank/DDBJ whole genome shotgun (WGS) entry which is preliminary data.</text>
</comment>
<evidence type="ECO:0000313" key="3">
    <source>
        <dbReference type="Proteomes" id="UP000436006"/>
    </source>
</evidence>
<dbReference type="RefSeq" id="WP_157589846.1">
    <property type="nucleotide sequence ID" value="NZ_WPIN01000020.1"/>
</dbReference>
<accession>A0A7K1SMM4</accession>
<name>A0A7K1SMM4_9BACT</name>